<dbReference type="RefSeq" id="WP_103238202.1">
    <property type="nucleotide sequence ID" value="NZ_JANJZD010000003.1"/>
</dbReference>
<evidence type="ECO:0000259" key="2">
    <source>
        <dbReference type="Pfam" id="PF18984"/>
    </source>
</evidence>
<feature type="domain" description="DUF5717" evidence="1">
    <location>
        <begin position="882"/>
        <end position="1189"/>
    </location>
</feature>
<name>A0A2K4ZCB8_9FIRM</name>
<dbReference type="Pfam" id="PF18984">
    <property type="entry name" value="DUF5717_N"/>
    <property type="match status" value="1"/>
</dbReference>
<dbReference type="OrthoDB" id="9758235at2"/>
<keyword evidence="4" id="KW-1185">Reference proteome</keyword>
<accession>A0A2K4ZCB8</accession>
<evidence type="ECO:0000313" key="4">
    <source>
        <dbReference type="Proteomes" id="UP000236311"/>
    </source>
</evidence>
<dbReference type="EMBL" id="OFSM01000003">
    <property type="protein sequence ID" value="SOY28106.1"/>
    <property type="molecule type" value="Genomic_DNA"/>
</dbReference>
<dbReference type="InterPro" id="IPR043775">
    <property type="entry name" value="DUF5717_N"/>
</dbReference>
<reference evidence="3 4" key="1">
    <citation type="submission" date="2018-01" db="EMBL/GenBank/DDBJ databases">
        <authorList>
            <person name="Gaut B.S."/>
            <person name="Morton B.R."/>
            <person name="Clegg M.T."/>
            <person name="Duvall M.R."/>
        </authorList>
    </citation>
    <scope>NUCLEOTIDE SEQUENCE [LARGE SCALE GENOMIC DNA]</scope>
    <source>
        <strain evidence="3">GP69</strain>
    </source>
</reference>
<sequence>MQMQKIIDQILQGEFDYENGSLDFSCEKIELSVRRGQQCEGSFCINGPRGLYTNGIVLSSDWRMECLTGEFTGESEEIAFCFHGETLEEGDVVKGSFEVISNRGEYYLPFAVTVEYTMPESSVGVVKNLFHFANLAKSNWKEAVKLFYLPEFGQVLSGSDAEYSEDYRALSSYNGWEQNVEEFLIRIHKKEKVEFLTEEQELSVKLPAAGLSGGVTEQELTVIRNGWGYTRLFVKCTGDFLFTEKEVLTDDDFLGNRCGLPVFVDGSLCHSGKNFGLLCLYNSYVTLHIPVTVQMGIDGAGAVREADRKRYIIQMMEFYLSFRMRKIGTSAWLKETGSLVEKLVKMDENDISVRLFQAQILITEERYNEAGWILDHVAELFEKRKPQDTLRAYYLYLTTLIHGEEEYIVRVTAEVERIFRRDETDWRVAWLLLYLSDEYHKSDRKKWALFERLFQAGCVSPVVYIEAISALNANPALLRRLGRFERQLLYWGARQGLLKREVTEQLIYLTGRVKEYSRVLFETLKILYEKKKDVRILQEICALLVKGGKTGTAYSDWYRAGVEAQLRITNLYEYYMMSLDLDRPEEIPRSVLIYFSYQNSLDYVRSAYLYEYVLQNRDELGDIYESYRPGMEYFVTDQMKKGHIDRHLAGLYNKLLRPHMVDEQTSEPLSRLLFAHLIQVEDDRLRKVYVYQPGNLYPGEYILTDRRTWVPLYGSRYTIVFEDAGKNRFIKSAEYTMEKLIIPGKFLRWLLPFTAVAPELDLYLCGDESICREEPGERIKREVRIADSDYAQEGIRRDICLRILQFYYDTDDMFALDEYLKRVPAEELTAAERSTVIRFMVLRGSYDLAGEWLKTYGPYFVDVKILARLISALMERRNMAGDPLLTAAAVSVFRKGKYDSRILEYLILHYRGMTRNLRDIWKAARSFDVDCYRLSELILVRMLYSGAFVGEKMEIFRHYLSQGARPEVEEAFLAQCAYDCFVRDRVMENVIFYEIGRMYRREEPVQKVCKLAYLKYFAENREEMDEDSAALAKKFLKEMIREGIRLEFFRKFEDCPEVRQELADKTILEYHTNPHCRVCIHYSLLHESGEAAGYRAEHMKEAFGGVFFKEFVLFFGESLQYYITEERNGEEMLTESGSLQRSDGSGYEEESRYRMINDIVISQSMEDFDTMDNLLEEYLKKEFLNEKLFVLR</sequence>
<dbReference type="Pfam" id="PF18983">
    <property type="entry name" value="DUF5717"/>
    <property type="match status" value="1"/>
</dbReference>
<dbReference type="AlphaFoldDB" id="A0A2K4ZCB8"/>
<gene>
    <name evidence="3" type="ORF">AMURIS_00814</name>
</gene>
<dbReference type="InterPro" id="IPR043774">
    <property type="entry name" value="DUF5717_C"/>
</dbReference>
<organism evidence="3 4">
    <name type="scientific">Acetatifactor muris</name>
    <dbReference type="NCBI Taxonomy" id="879566"/>
    <lineage>
        <taxon>Bacteria</taxon>
        <taxon>Bacillati</taxon>
        <taxon>Bacillota</taxon>
        <taxon>Clostridia</taxon>
        <taxon>Lachnospirales</taxon>
        <taxon>Lachnospiraceae</taxon>
        <taxon>Acetatifactor</taxon>
    </lineage>
</organism>
<feature type="domain" description="DUF5717" evidence="2">
    <location>
        <begin position="3"/>
        <end position="878"/>
    </location>
</feature>
<dbReference type="Proteomes" id="UP000236311">
    <property type="component" value="Unassembled WGS sequence"/>
</dbReference>
<evidence type="ECO:0008006" key="5">
    <source>
        <dbReference type="Google" id="ProtNLM"/>
    </source>
</evidence>
<proteinExistence type="predicted"/>
<protein>
    <recommendedName>
        <fullName evidence="5">DUF5717 domain-containing protein</fullName>
    </recommendedName>
</protein>
<evidence type="ECO:0000313" key="3">
    <source>
        <dbReference type="EMBL" id="SOY28106.1"/>
    </source>
</evidence>
<evidence type="ECO:0000259" key="1">
    <source>
        <dbReference type="Pfam" id="PF18983"/>
    </source>
</evidence>